<name>A0A516Q2M4_9ACTN</name>
<keyword evidence="2" id="KW-0812">Transmembrane</keyword>
<dbReference type="AlphaFoldDB" id="A0A516Q2M4"/>
<feature type="transmembrane region" description="Helical" evidence="2">
    <location>
        <begin position="17"/>
        <end position="40"/>
    </location>
</feature>
<evidence type="ECO:0000256" key="1">
    <source>
        <dbReference type="SAM" id="MobiDB-lite"/>
    </source>
</evidence>
<feature type="transmembrane region" description="Helical" evidence="2">
    <location>
        <begin position="205"/>
        <end position="223"/>
    </location>
</feature>
<dbReference type="PANTHER" id="PTHR37305:SF2">
    <property type="entry name" value="BACITRACIN TRANSPORT PERMEASE PROTEIN BCRB"/>
    <property type="match status" value="1"/>
</dbReference>
<keyword evidence="2" id="KW-1133">Transmembrane helix</keyword>
<organism evidence="3 4">
    <name type="scientific">Microlunatus elymi</name>
    <dbReference type="NCBI Taxonomy" id="2596828"/>
    <lineage>
        <taxon>Bacteria</taxon>
        <taxon>Bacillati</taxon>
        <taxon>Actinomycetota</taxon>
        <taxon>Actinomycetes</taxon>
        <taxon>Propionibacteriales</taxon>
        <taxon>Propionibacteriaceae</taxon>
        <taxon>Microlunatus</taxon>
    </lineage>
</organism>
<feature type="compositionally biased region" description="Basic and acidic residues" evidence="1">
    <location>
        <begin position="61"/>
        <end position="78"/>
    </location>
</feature>
<gene>
    <name evidence="3" type="ORF">FOE78_18805</name>
</gene>
<proteinExistence type="predicted"/>
<feature type="transmembrane region" description="Helical" evidence="2">
    <location>
        <begin position="296"/>
        <end position="320"/>
    </location>
</feature>
<reference evidence="3 4" key="1">
    <citation type="submission" date="2019-07" db="EMBL/GenBank/DDBJ databases">
        <title>Microlunatus dokdonensis sp. nov. isolated from the rhizospheric soil of the wild plant Elymus tsukushiensis.</title>
        <authorList>
            <person name="Ghim S.-Y."/>
            <person name="Hwang Y.-J."/>
            <person name="Son J.-S."/>
            <person name="Shin J.-H."/>
        </authorList>
    </citation>
    <scope>NUCLEOTIDE SEQUENCE [LARGE SCALE GENOMIC DNA]</scope>
    <source>
        <strain evidence="3 4">KUDC0627</strain>
    </source>
</reference>
<dbReference type="EMBL" id="CP041692">
    <property type="protein sequence ID" value="QDP97687.1"/>
    <property type="molecule type" value="Genomic_DNA"/>
</dbReference>
<feature type="transmembrane region" description="Helical" evidence="2">
    <location>
        <begin position="108"/>
        <end position="129"/>
    </location>
</feature>
<keyword evidence="2" id="KW-0472">Membrane</keyword>
<dbReference type="GO" id="GO:0005886">
    <property type="term" value="C:plasma membrane"/>
    <property type="evidence" value="ECO:0007669"/>
    <property type="project" value="UniProtKB-SubCell"/>
</dbReference>
<evidence type="ECO:0000313" key="4">
    <source>
        <dbReference type="Proteomes" id="UP000319263"/>
    </source>
</evidence>
<sequence>MIKLFAAELDRLRSRRVFLIGLAVLFLALVGFQVAVGFAVKQPSQAEIAQARTQFQQAQQEYRDNKDENEQAQKDCEKQMGPAHASDCAISEPSWEDYRPRPATFADMAGGVVTVSVILPTLAFLIIGASSIGAEYGSGAIANWLSFIPDRLKVYVSKLGTLLLTGAIVTAAATALSLASTAVLVKINSGSVTKLGDLIAEGGRGLLIVTFGAAVGFALALIFRHTVAALGVVLGYLVVDFVLNILMGSIESMQKLKPWLVENNLLAVLHNGYPYYDQRKEVTSDGIMYNQVERHLSLGHGIIYLAVLFVAAVLISAVIFRRRDVT</sequence>
<dbReference type="Proteomes" id="UP000319263">
    <property type="component" value="Chromosome"/>
</dbReference>
<dbReference type="OrthoDB" id="3819831at2"/>
<feature type="transmembrane region" description="Helical" evidence="2">
    <location>
        <begin position="229"/>
        <end position="247"/>
    </location>
</feature>
<evidence type="ECO:0000256" key="2">
    <source>
        <dbReference type="SAM" id="Phobius"/>
    </source>
</evidence>
<dbReference type="PANTHER" id="PTHR37305">
    <property type="entry name" value="INTEGRAL MEMBRANE PROTEIN-RELATED"/>
    <property type="match status" value="1"/>
</dbReference>
<dbReference type="GO" id="GO:0140359">
    <property type="term" value="F:ABC-type transporter activity"/>
    <property type="evidence" value="ECO:0007669"/>
    <property type="project" value="InterPro"/>
</dbReference>
<feature type="transmembrane region" description="Helical" evidence="2">
    <location>
        <begin position="162"/>
        <end position="185"/>
    </location>
</feature>
<evidence type="ECO:0000313" key="3">
    <source>
        <dbReference type="EMBL" id="QDP97687.1"/>
    </source>
</evidence>
<dbReference type="Pfam" id="PF12679">
    <property type="entry name" value="ABC2_membrane_2"/>
    <property type="match status" value="1"/>
</dbReference>
<keyword evidence="4" id="KW-1185">Reference proteome</keyword>
<feature type="region of interest" description="Disordered" evidence="1">
    <location>
        <begin position="59"/>
        <end position="87"/>
    </location>
</feature>
<dbReference type="RefSeq" id="WP_143987644.1">
    <property type="nucleotide sequence ID" value="NZ_CP041692.1"/>
</dbReference>
<protein>
    <submittedName>
        <fullName evidence="3">ABC transporter permease</fullName>
    </submittedName>
</protein>
<dbReference type="KEGG" id="mik:FOE78_18805"/>
<accession>A0A516Q2M4</accession>